<dbReference type="Proteomes" id="UP001198983">
    <property type="component" value="Chromosome"/>
</dbReference>
<sequence>MLKDINVKINQIKEQVAEKKVLEEKLDSLNKEISMYECELRNLEEMLKNELHDVEKLKKVSLSSIICTITRNKKEKIEKEEKEYLIAKFKYDDCFSRVDSAKNSKLRIEDRLNSLANCENRYAELLDTKLALINIYGDANEKNRILNMEKELDHYFKELKEMEDSIEAGNTLYEEIAYAKEILQSAKNWGTIDLLGGDFISSIAKHEKVDQAQNQFIRISNLLSNFNKELKDVNINSLNFSNTMKTFDIFFDNIFTDISVNSQISNSYEDICKLQRDVDIILKKLKDSKVSLHEIIDDKKDEYDKFINSL</sequence>
<organism evidence="2 3">
    <name type="scientific">Terrisporobacter hibernicus</name>
    <dbReference type="NCBI Taxonomy" id="2813371"/>
    <lineage>
        <taxon>Bacteria</taxon>
        <taxon>Bacillati</taxon>
        <taxon>Bacillota</taxon>
        <taxon>Clostridia</taxon>
        <taxon>Peptostreptococcales</taxon>
        <taxon>Peptostreptococcaceae</taxon>
        <taxon>Terrisporobacter</taxon>
    </lineage>
</organism>
<evidence type="ECO:0000313" key="2">
    <source>
        <dbReference type="EMBL" id="UEL49073.1"/>
    </source>
</evidence>
<name>A0AAX2ZIA2_9FIRM</name>
<reference evidence="2 3" key="1">
    <citation type="journal article" date="2023" name="Int. J. Syst. Evol. Microbiol.">
        <title>Terrisporobacter hibernicus sp. nov., isolated from bovine faeces in Northern Ireland.</title>
        <authorList>
            <person name="Mitchell M."/>
            <person name="Nguyen S.V."/>
            <person name="Connor M."/>
            <person name="Fairley D.J."/>
            <person name="Donoghue O."/>
            <person name="Marshall H."/>
            <person name="Koolman L."/>
            <person name="McMullan G."/>
            <person name="Schaffer K.E."/>
            <person name="McGrath J.W."/>
            <person name="Fanning S."/>
        </authorList>
    </citation>
    <scope>NUCLEOTIDE SEQUENCE [LARGE SCALE GENOMIC DNA]</scope>
    <source>
        <strain evidence="2 3">MCA3</strain>
    </source>
</reference>
<dbReference type="AlphaFoldDB" id="A0AAX2ZIA2"/>
<gene>
    <name evidence="2" type="ORF">JW646_06410</name>
</gene>
<feature type="coiled-coil region" evidence="1">
    <location>
        <begin position="5"/>
        <end position="60"/>
    </location>
</feature>
<accession>A0AAX2ZIA2</accession>
<dbReference type="EMBL" id="CP081135">
    <property type="protein sequence ID" value="UEL49073.1"/>
    <property type="molecule type" value="Genomic_DNA"/>
</dbReference>
<proteinExistence type="predicted"/>
<dbReference type="RefSeq" id="WP_228416967.1">
    <property type="nucleotide sequence ID" value="NZ_CP081135.1"/>
</dbReference>
<evidence type="ECO:0000256" key="1">
    <source>
        <dbReference type="SAM" id="Coils"/>
    </source>
</evidence>
<dbReference type="KEGG" id="tem:JW646_06410"/>
<keyword evidence="1" id="KW-0175">Coiled coil</keyword>
<keyword evidence="3" id="KW-1185">Reference proteome</keyword>
<protein>
    <submittedName>
        <fullName evidence="2">Uncharacterized protein</fullName>
    </submittedName>
</protein>
<evidence type="ECO:0000313" key="3">
    <source>
        <dbReference type="Proteomes" id="UP001198983"/>
    </source>
</evidence>